<dbReference type="STRING" id="1447872.A0A1J9QAW5"/>
<sequence length="97" mass="10600">MTIVFMVLFPVGALSMHLPLNIRIAPYIHAPIQSIGIILTILAVALGSSLTGELEFWNPPRAHVAVGILATGAILFIQPALGIVQHHYFERARFELC</sequence>
<reference evidence="2 3" key="1">
    <citation type="submission" date="2015-07" db="EMBL/GenBank/DDBJ databases">
        <title>Emmonsia species relationships and genome sequence.</title>
        <authorList>
            <consortium name="The Broad Institute Genomics Platform"/>
            <person name="Cuomo C.A."/>
            <person name="Munoz J.F."/>
            <person name="Imamovic A."/>
            <person name="Priest M.E."/>
            <person name="Young S."/>
            <person name="Clay O.K."/>
            <person name="McEwen J.G."/>
        </authorList>
    </citation>
    <scope>NUCLEOTIDE SEQUENCE [LARGE SCALE GENOMIC DNA]</scope>
    <source>
        <strain evidence="2 3">UAMH 9510</strain>
    </source>
</reference>
<keyword evidence="3" id="KW-1185">Reference proteome</keyword>
<dbReference type="Gene3D" id="1.20.120.1770">
    <property type="match status" value="1"/>
</dbReference>
<gene>
    <name evidence="2" type="ORF">AJ78_02509</name>
</gene>
<dbReference type="OrthoDB" id="19261at2759"/>
<feature type="transmembrane region" description="Helical" evidence="1">
    <location>
        <begin position="32"/>
        <end position="50"/>
    </location>
</feature>
<evidence type="ECO:0000313" key="3">
    <source>
        <dbReference type="Proteomes" id="UP000182235"/>
    </source>
</evidence>
<evidence type="ECO:0000313" key="2">
    <source>
        <dbReference type="EMBL" id="OJD17379.1"/>
    </source>
</evidence>
<keyword evidence="1" id="KW-0812">Transmembrane</keyword>
<dbReference type="AlphaFoldDB" id="A0A1J9QAW5"/>
<keyword evidence="1" id="KW-0472">Membrane</keyword>
<dbReference type="EMBL" id="LGRN01000069">
    <property type="protein sequence ID" value="OJD17379.1"/>
    <property type="molecule type" value="Genomic_DNA"/>
</dbReference>
<dbReference type="Proteomes" id="UP000182235">
    <property type="component" value="Unassembled WGS sequence"/>
</dbReference>
<evidence type="ECO:0008006" key="4">
    <source>
        <dbReference type="Google" id="ProtNLM"/>
    </source>
</evidence>
<proteinExistence type="predicted"/>
<keyword evidence="1" id="KW-1133">Transmembrane helix</keyword>
<comment type="caution">
    <text evidence="2">The sequence shown here is derived from an EMBL/GenBank/DDBJ whole genome shotgun (WGS) entry which is preliminary data.</text>
</comment>
<feature type="transmembrane region" description="Helical" evidence="1">
    <location>
        <begin position="62"/>
        <end position="84"/>
    </location>
</feature>
<evidence type="ECO:0000256" key="1">
    <source>
        <dbReference type="SAM" id="Phobius"/>
    </source>
</evidence>
<name>A0A1J9QAW5_9EURO</name>
<organism evidence="2 3">
    <name type="scientific">Emergomyces pasteurianus Ep9510</name>
    <dbReference type="NCBI Taxonomy" id="1447872"/>
    <lineage>
        <taxon>Eukaryota</taxon>
        <taxon>Fungi</taxon>
        <taxon>Dikarya</taxon>
        <taxon>Ascomycota</taxon>
        <taxon>Pezizomycotina</taxon>
        <taxon>Eurotiomycetes</taxon>
        <taxon>Eurotiomycetidae</taxon>
        <taxon>Onygenales</taxon>
        <taxon>Ajellomycetaceae</taxon>
        <taxon>Emergomyces</taxon>
    </lineage>
</organism>
<dbReference type="VEuPathDB" id="FungiDB:AJ78_02509"/>
<accession>A0A1J9QAW5</accession>
<protein>
    <recommendedName>
        <fullName evidence="4">Cytochrome b561 domain-containing protein</fullName>
    </recommendedName>
</protein>